<keyword evidence="1" id="KW-0732">Signal</keyword>
<name>A0A8H3X1A6_GIGMA</name>
<evidence type="ECO:0000313" key="3">
    <source>
        <dbReference type="EMBL" id="KAF0395554.1"/>
    </source>
</evidence>
<proteinExistence type="predicted"/>
<gene>
    <name evidence="2" type="ORF">F8M41_010216</name>
    <name evidence="3" type="ORF">F8M41_010217</name>
</gene>
<sequence>MIKKFTSLSFLFLLIFMAVVSVMPEASLVVRTEKKKPSCPNKKHSPLETRTYDKICPCALATSEFKGKVNGVIVYSQDECGITRVVGQFRSGFKNDKHYKFKITDDCGRVLRDMTHDLNVTFVDGGTDTFSAKLYDVNLNCDKHGVLNAHTPKPPADYNSTVPYKRHNKIDPCSSKYRKRDYGAETVIYENGNTYTAADITLI</sequence>
<dbReference type="OrthoDB" id="2305685at2759"/>
<dbReference type="EMBL" id="WTPW01002139">
    <property type="protein sequence ID" value="KAF0395554.1"/>
    <property type="molecule type" value="Genomic_DNA"/>
</dbReference>
<evidence type="ECO:0000313" key="4">
    <source>
        <dbReference type="Proteomes" id="UP000439903"/>
    </source>
</evidence>
<evidence type="ECO:0000313" key="2">
    <source>
        <dbReference type="EMBL" id="KAF0395553.1"/>
    </source>
</evidence>
<evidence type="ECO:0000256" key="1">
    <source>
        <dbReference type="SAM" id="SignalP"/>
    </source>
</evidence>
<organism evidence="3 4">
    <name type="scientific">Gigaspora margarita</name>
    <dbReference type="NCBI Taxonomy" id="4874"/>
    <lineage>
        <taxon>Eukaryota</taxon>
        <taxon>Fungi</taxon>
        <taxon>Fungi incertae sedis</taxon>
        <taxon>Mucoromycota</taxon>
        <taxon>Glomeromycotina</taxon>
        <taxon>Glomeromycetes</taxon>
        <taxon>Diversisporales</taxon>
        <taxon>Gigasporaceae</taxon>
        <taxon>Gigaspora</taxon>
    </lineage>
</organism>
<keyword evidence="4" id="KW-1185">Reference proteome</keyword>
<feature type="signal peptide" evidence="1">
    <location>
        <begin position="1"/>
        <end position="21"/>
    </location>
</feature>
<accession>A0A8H3X1A6</accession>
<protein>
    <submittedName>
        <fullName evidence="3">Uncharacterized protein</fullName>
    </submittedName>
</protein>
<feature type="chain" id="PRO_5036265868" evidence="1">
    <location>
        <begin position="22"/>
        <end position="203"/>
    </location>
</feature>
<comment type="caution">
    <text evidence="3">The sequence shown here is derived from an EMBL/GenBank/DDBJ whole genome shotgun (WGS) entry which is preliminary data.</text>
</comment>
<dbReference type="Proteomes" id="UP000439903">
    <property type="component" value="Unassembled WGS sequence"/>
</dbReference>
<dbReference type="AlphaFoldDB" id="A0A8H3X1A6"/>
<reference evidence="3 4" key="1">
    <citation type="journal article" date="2019" name="Environ. Microbiol.">
        <title>At the nexus of three kingdoms: the genome of the mycorrhizal fungus Gigaspora margarita provides insights into plant, endobacterial and fungal interactions.</title>
        <authorList>
            <person name="Venice F."/>
            <person name="Ghignone S."/>
            <person name="Salvioli di Fossalunga A."/>
            <person name="Amselem J."/>
            <person name="Novero M."/>
            <person name="Xianan X."/>
            <person name="Sedzielewska Toro K."/>
            <person name="Morin E."/>
            <person name="Lipzen A."/>
            <person name="Grigoriev I.V."/>
            <person name="Henrissat B."/>
            <person name="Martin F.M."/>
            <person name="Bonfante P."/>
        </authorList>
    </citation>
    <scope>NUCLEOTIDE SEQUENCE [LARGE SCALE GENOMIC DNA]</scope>
    <source>
        <strain evidence="3 4">BEG34</strain>
    </source>
</reference>
<dbReference type="EMBL" id="WTPW01002139">
    <property type="protein sequence ID" value="KAF0395553.1"/>
    <property type="molecule type" value="Genomic_DNA"/>
</dbReference>